<feature type="domain" description="ABC transporter" evidence="4">
    <location>
        <begin position="2"/>
        <end position="241"/>
    </location>
</feature>
<dbReference type="Gene3D" id="3.40.50.300">
    <property type="entry name" value="P-loop containing nucleotide triphosphate hydrolases"/>
    <property type="match status" value="1"/>
</dbReference>
<dbReference type="Proteomes" id="UP001371218">
    <property type="component" value="Unassembled WGS sequence"/>
</dbReference>
<evidence type="ECO:0000256" key="2">
    <source>
        <dbReference type="ARBA" id="ARBA00022741"/>
    </source>
</evidence>
<name>A0ABU9BRD2_9BURK</name>
<sequence>MTWDLALTKTLQQGAASFRLDVRFASPGRRVVLFGPSGAGKTQTLRLIAGISRPDEGHVRVAGRTLFDQAQRVNLPARERRLGLVFQDYALFPHLTVRQNIAFAKRRGWLNPTRTWHDEAAERWMRDFQLEAVAGLYPAQLSGGQRQRTALARALVHDPAALLLDEPFAALDQRLRARLRDELAELLARVNLPMLLITHDESDLLALADEVVHLSDGTVTQVQAVHEQRRAALGDGAHRTEQPTTGAAS</sequence>
<evidence type="ECO:0000256" key="1">
    <source>
        <dbReference type="ARBA" id="ARBA00022475"/>
    </source>
</evidence>
<keyword evidence="3 5" id="KW-0067">ATP-binding</keyword>
<keyword evidence="2" id="KW-0547">Nucleotide-binding</keyword>
<evidence type="ECO:0000256" key="3">
    <source>
        <dbReference type="ARBA" id="ARBA00022840"/>
    </source>
</evidence>
<dbReference type="EMBL" id="JBBUTG010000005">
    <property type="protein sequence ID" value="MEK8031205.1"/>
    <property type="molecule type" value="Genomic_DNA"/>
</dbReference>
<dbReference type="PANTHER" id="PTHR43514:SF4">
    <property type="entry name" value="ABC TRANSPORTER I FAMILY MEMBER 10"/>
    <property type="match status" value="1"/>
</dbReference>
<accession>A0ABU9BRD2</accession>
<dbReference type="InterPro" id="IPR050334">
    <property type="entry name" value="Molybdenum_import_ModC"/>
</dbReference>
<dbReference type="GO" id="GO:0005524">
    <property type="term" value="F:ATP binding"/>
    <property type="evidence" value="ECO:0007669"/>
    <property type="project" value="UniProtKB-KW"/>
</dbReference>
<dbReference type="InterPro" id="IPR003593">
    <property type="entry name" value="AAA+_ATPase"/>
</dbReference>
<dbReference type="PROSITE" id="PS50893">
    <property type="entry name" value="ABC_TRANSPORTER_2"/>
    <property type="match status" value="1"/>
</dbReference>
<dbReference type="RefSeq" id="WP_341425582.1">
    <property type="nucleotide sequence ID" value="NZ_JBBUTG010000005.1"/>
</dbReference>
<gene>
    <name evidence="5" type="ORF">AACH06_10295</name>
</gene>
<dbReference type="Pfam" id="PF00005">
    <property type="entry name" value="ABC_tran"/>
    <property type="match status" value="1"/>
</dbReference>
<evidence type="ECO:0000259" key="4">
    <source>
        <dbReference type="PROSITE" id="PS50893"/>
    </source>
</evidence>
<dbReference type="PANTHER" id="PTHR43514">
    <property type="entry name" value="ABC TRANSPORTER I FAMILY MEMBER 10"/>
    <property type="match status" value="1"/>
</dbReference>
<dbReference type="InterPro" id="IPR027417">
    <property type="entry name" value="P-loop_NTPase"/>
</dbReference>
<evidence type="ECO:0000313" key="5">
    <source>
        <dbReference type="EMBL" id="MEK8031205.1"/>
    </source>
</evidence>
<dbReference type="SUPFAM" id="SSF52540">
    <property type="entry name" value="P-loop containing nucleoside triphosphate hydrolases"/>
    <property type="match status" value="1"/>
</dbReference>
<reference evidence="5 6" key="1">
    <citation type="submission" date="2024-04" db="EMBL/GenBank/DDBJ databases">
        <title>Novel species of the genus Ideonella isolated from streams.</title>
        <authorList>
            <person name="Lu H."/>
        </authorList>
    </citation>
    <scope>NUCLEOTIDE SEQUENCE [LARGE SCALE GENOMIC DNA]</scope>
    <source>
        <strain evidence="5 6">DXS29W</strain>
    </source>
</reference>
<evidence type="ECO:0000313" key="6">
    <source>
        <dbReference type="Proteomes" id="UP001371218"/>
    </source>
</evidence>
<dbReference type="SMART" id="SM00382">
    <property type="entry name" value="AAA"/>
    <property type="match status" value="1"/>
</dbReference>
<protein>
    <submittedName>
        <fullName evidence="5">ATP-binding cassette domain-containing protein</fullName>
    </submittedName>
</protein>
<organism evidence="5 6">
    <name type="scientific">Ideonella lacteola</name>
    <dbReference type="NCBI Taxonomy" id="2984193"/>
    <lineage>
        <taxon>Bacteria</taxon>
        <taxon>Pseudomonadati</taxon>
        <taxon>Pseudomonadota</taxon>
        <taxon>Betaproteobacteria</taxon>
        <taxon>Burkholderiales</taxon>
        <taxon>Sphaerotilaceae</taxon>
        <taxon>Ideonella</taxon>
    </lineage>
</organism>
<keyword evidence="1" id="KW-1003">Cell membrane</keyword>
<proteinExistence type="predicted"/>
<comment type="caution">
    <text evidence="5">The sequence shown here is derived from an EMBL/GenBank/DDBJ whole genome shotgun (WGS) entry which is preliminary data.</text>
</comment>
<keyword evidence="6" id="KW-1185">Reference proteome</keyword>
<dbReference type="InterPro" id="IPR003439">
    <property type="entry name" value="ABC_transporter-like_ATP-bd"/>
</dbReference>
<keyword evidence="1" id="KW-0472">Membrane</keyword>